<dbReference type="PANTHER" id="PTHR33280:SF1">
    <property type="entry name" value="LARGE RIBOSOMAL SUBUNIT PROTEIN BL31C"/>
    <property type="match status" value="1"/>
</dbReference>
<dbReference type="InterPro" id="IPR027491">
    <property type="entry name" value="Ribosomal_bL31_A"/>
</dbReference>
<dbReference type="NCBIfam" id="TIGR00105">
    <property type="entry name" value="L31"/>
    <property type="match status" value="1"/>
</dbReference>
<gene>
    <name evidence="10" type="primary">rpmE</name>
    <name evidence="12" type="ORF">ENV54_08050</name>
</gene>
<feature type="binding site" evidence="10">
    <location>
        <position position="18"/>
    </location>
    <ligand>
        <name>Zn(2+)</name>
        <dbReference type="ChEBI" id="CHEBI:29105"/>
    </ligand>
</feature>
<sequence length="103" mass="11307">MKKGIHPEFQDSVFVCACGNTIRTRSLKSEYKLEICSACHPFFTGKQKLVDSAGRVERFMKKYGDKPVSTGKKPAKTAKKAAAAAEKPQKAKKSAKTAKKEAE</sequence>
<dbReference type="Pfam" id="PF01197">
    <property type="entry name" value="Ribosomal_L31"/>
    <property type="match status" value="1"/>
</dbReference>
<dbReference type="EMBL" id="DTGT01000251">
    <property type="protein sequence ID" value="HGH61233.1"/>
    <property type="molecule type" value="Genomic_DNA"/>
</dbReference>
<dbReference type="GO" id="GO:0006412">
    <property type="term" value="P:translation"/>
    <property type="evidence" value="ECO:0007669"/>
    <property type="project" value="UniProtKB-UniRule"/>
</dbReference>
<reference evidence="12" key="1">
    <citation type="journal article" date="2020" name="mSystems">
        <title>Genome- and Community-Level Interaction Insights into Carbon Utilization and Element Cycling Functions of Hydrothermarchaeota in Hydrothermal Sediment.</title>
        <authorList>
            <person name="Zhou Z."/>
            <person name="Liu Y."/>
            <person name="Xu W."/>
            <person name="Pan J."/>
            <person name="Luo Z.H."/>
            <person name="Li M."/>
        </authorList>
    </citation>
    <scope>NUCLEOTIDE SEQUENCE [LARGE SCALE GENOMIC DNA]</scope>
    <source>
        <strain evidence="12">SpSt-769</strain>
    </source>
</reference>
<keyword evidence="5 10" id="KW-0862">Zinc</keyword>
<evidence type="ECO:0000313" key="12">
    <source>
        <dbReference type="EMBL" id="HGH61233.1"/>
    </source>
</evidence>
<organism evidence="12">
    <name type="scientific">Desulfomonile tiedjei</name>
    <dbReference type="NCBI Taxonomy" id="2358"/>
    <lineage>
        <taxon>Bacteria</taxon>
        <taxon>Pseudomonadati</taxon>
        <taxon>Thermodesulfobacteriota</taxon>
        <taxon>Desulfomonilia</taxon>
        <taxon>Desulfomonilales</taxon>
        <taxon>Desulfomonilaceae</taxon>
        <taxon>Desulfomonile</taxon>
    </lineage>
</organism>
<feature type="binding site" evidence="10">
    <location>
        <position position="39"/>
    </location>
    <ligand>
        <name>Zn(2+)</name>
        <dbReference type="ChEBI" id="CHEBI:29105"/>
    </ligand>
</feature>
<dbReference type="InterPro" id="IPR042105">
    <property type="entry name" value="Ribosomal_bL31_sf"/>
</dbReference>
<dbReference type="SUPFAM" id="SSF143800">
    <property type="entry name" value="L28p-like"/>
    <property type="match status" value="1"/>
</dbReference>
<dbReference type="PANTHER" id="PTHR33280">
    <property type="entry name" value="50S RIBOSOMAL PROTEIN L31, CHLOROPLASTIC"/>
    <property type="match status" value="1"/>
</dbReference>
<evidence type="ECO:0000256" key="11">
    <source>
        <dbReference type="SAM" id="MobiDB-lite"/>
    </source>
</evidence>
<dbReference type="GO" id="GO:0003735">
    <property type="term" value="F:structural constituent of ribosome"/>
    <property type="evidence" value="ECO:0007669"/>
    <property type="project" value="InterPro"/>
</dbReference>
<feature type="binding site" evidence="10">
    <location>
        <position position="36"/>
    </location>
    <ligand>
        <name>Zn(2+)</name>
        <dbReference type="ChEBI" id="CHEBI:29105"/>
    </ligand>
</feature>
<dbReference type="GO" id="GO:1990904">
    <property type="term" value="C:ribonucleoprotein complex"/>
    <property type="evidence" value="ECO:0007669"/>
    <property type="project" value="UniProtKB-KW"/>
</dbReference>
<protein>
    <recommendedName>
        <fullName evidence="9 10">Large ribosomal subunit protein bL31</fullName>
    </recommendedName>
</protein>
<keyword evidence="4 10" id="KW-0699">rRNA-binding</keyword>
<comment type="cofactor">
    <cofactor evidence="10">
        <name>Zn(2+)</name>
        <dbReference type="ChEBI" id="CHEBI:29105"/>
    </cofactor>
    <text evidence="10">Binds 1 zinc ion per subunit.</text>
</comment>
<evidence type="ECO:0000256" key="6">
    <source>
        <dbReference type="ARBA" id="ARBA00022884"/>
    </source>
</evidence>
<evidence type="ECO:0000256" key="10">
    <source>
        <dbReference type="HAMAP-Rule" id="MF_00501"/>
    </source>
</evidence>
<dbReference type="Gene3D" id="4.10.830.30">
    <property type="entry name" value="Ribosomal protein L31"/>
    <property type="match status" value="1"/>
</dbReference>
<comment type="caution">
    <text evidence="12">The sequence shown here is derived from an EMBL/GenBank/DDBJ whole genome shotgun (WGS) entry which is preliminary data.</text>
</comment>
<evidence type="ECO:0000256" key="5">
    <source>
        <dbReference type="ARBA" id="ARBA00022833"/>
    </source>
</evidence>
<dbReference type="PROSITE" id="PS01143">
    <property type="entry name" value="RIBOSOMAL_L31"/>
    <property type="match status" value="1"/>
</dbReference>
<evidence type="ECO:0000256" key="8">
    <source>
        <dbReference type="ARBA" id="ARBA00023274"/>
    </source>
</evidence>
<proteinExistence type="inferred from homology"/>
<dbReference type="GO" id="GO:0019843">
    <property type="term" value="F:rRNA binding"/>
    <property type="evidence" value="ECO:0007669"/>
    <property type="project" value="UniProtKB-KW"/>
</dbReference>
<keyword evidence="7 10" id="KW-0689">Ribosomal protein</keyword>
<keyword evidence="6 10" id="KW-0694">RNA-binding</keyword>
<comment type="function">
    <text evidence="10">Binds the 23S rRNA.</text>
</comment>
<dbReference type="InterPro" id="IPR034704">
    <property type="entry name" value="Ribosomal_bL28/bL31-like_sf"/>
</dbReference>
<evidence type="ECO:0000256" key="3">
    <source>
        <dbReference type="ARBA" id="ARBA00022723"/>
    </source>
</evidence>
<evidence type="ECO:0000256" key="2">
    <source>
        <dbReference type="ARBA" id="ARBA00011838"/>
    </source>
</evidence>
<evidence type="ECO:0000256" key="1">
    <source>
        <dbReference type="ARBA" id="ARBA00009296"/>
    </source>
</evidence>
<dbReference type="GO" id="GO:0046872">
    <property type="term" value="F:metal ion binding"/>
    <property type="evidence" value="ECO:0007669"/>
    <property type="project" value="UniProtKB-KW"/>
</dbReference>
<feature type="region of interest" description="Disordered" evidence="11">
    <location>
        <begin position="64"/>
        <end position="103"/>
    </location>
</feature>
<dbReference type="PRINTS" id="PR01249">
    <property type="entry name" value="RIBOSOMALL31"/>
</dbReference>
<dbReference type="NCBIfam" id="NF000612">
    <property type="entry name" value="PRK00019.1"/>
    <property type="match status" value="1"/>
</dbReference>
<comment type="subunit">
    <text evidence="2 10">Part of the 50S ribosomal subunit.</text>
</comment>
<evidence type="ECO:0000256" key="9">
    <source>
        <dbReference type="ARBA" id="ARBA00035687"/>
    </source>
</evidence>
<name>A0A7C4EVB7_9BACT</name>
<evidence type="ECO:0000256" key="7">
    <source>
        <dbReference type="ARBA" id="ARBA00022980"/>
    </source>
</evidence>
<dbReference type="GO" id="GO:0005840">
    <property type="term" value="C:ribosome"/>
    <property type="evidence" value="ECO:0007669"/>
    <property type="project" value="UniProtKB-KW"/>
</dbReference>
<dbReference type="HAMAP" id="MF_00501">
    <property type="entry name" value="Ribosomal_bL31_1"/>
    <property type="match status" value="1"/>
</dbReference>
<dbReference type="InterPro" id="IPR002150">
    <property type="entry name" value="Ribosomal_bL31"/>
</dbReference>
<comment type="similarity">
    <text evidence="1 10">Belongs to the bacterial ribosomal protein bL31 family. Type A subfamily.</text>
</comment>
<accession>A0A7C4EVB7</accession>
<keyword evidence="3 10" id="KW-0479">Metal-binding</keyword>
<feature type="binding site" evidence="10">
    <location>
        <position position="16"/>
    </location>
    <ligand>
        <name>Zn(2+)</name>
        <dbReference type="ChEBI" id="CHEBI:29105"/>
    </ligand>
</feature>
<keyword evidence="8 10" id="KW-0687">Ribonucleoprotein</keyword>
<dbReference type="AlphaFoldDB" id="A0A7C4EVB7"/>
<evidence type="ECO:0000256" key="4">
    <source>
        <dbReference type="ARBA" id="ARBA00022730"/>
    </source>
</evidence>